<reference evidence="2 3" key="1">
    <citation type="submission" date="2020-10" db="EMBL/GenBank/DDBJ databases">
        <title>Connecting structure to function with the recovery of over 1000 high-quality activated sludge metagenome-assembled genomes encoding full-length rRNA genes using long-read sequencing.</title>
        <authorList>
            <person name="Singleton C.M."/>
            <person name="Petriglieri F."/>
            <person name="Kristensen J.M."/>
            <person name="Kirkegaard R.H."/>
            <person name="Michaelsen T.Y."/>
            <person name="Andersen M.H."/>
            <person name="Karst S.M."/>
            <person name="Dueholm M.S."/>
            <person name="Nielsen P.H."/>
            <person name="Albertsen M."/>
        </authorList>
    </citation>
    <scope>NUCLEOTIDE SEQUENCE [LARGE SCALE GENOMIC DNA]</scope>
    <source>
        <strain evidence="2">Ribe_18-Q3-R11-54_MAXAC.273</strain>
    </source>
</reference>
<name>A0A9D7SSS3_9BACT</name>
<dbReference type="EMBL" id="JADKGY010000001">
    <property type="protein sequence ID" value="MBK9981464.1"/>
    <property type="molecule type" value="Genomic_DNA"/>
</dbReference>
<comment type="caution">
    <text evidence="2">The sequence shown here is derived from an EMBL/GenBank/DDBJ whole genome shotgun (WGS) entry which is preliminary data.</text>
</comment>
<proteinExistence type="predicted"/>
<gene>
    <name evidence="2" type="ORF">IPP15_03390</name>
</gene>
<protein>
    <submittedName>
        <fullName evidence="2">Phosphopeptide-binding protein</fullName>
    </submittedName>
</protein>
<dbReference type="AlphaFoldDB" id="A0A9D7SSS3"/>
<evidence type="ECO:0000256" key="1">
    <source>
        <dbReference type="SAM" id="SignalP"/>
    </source>
</evidence>
<sequence length="260" mass="28949">MKNILLFSALFLLLAACKNQPAKEPETKMEAASAPTIKYTLTPFTSSQNFPDANLKSIAYKKGKFTAVIGGTTYKLGEQTPDALQKNCANSKEGQHIHLIIDSEPYIAKYTDAFDQDIPDGDHYILSFLSRSYHESIKTPTAFKAEKVTVKDKSFEKMEPIAGPMLFYSRPKGLYTGDDGKKVMLDFYLVNTDMTGLKVEADINGEKHMIDTWQPYYIEGLPEGDNTIKLSLMDANGQLVNAPLNPVSRTFKIEKTPATN</sequence>
<evidence type="ECO:0000313" key="2">
    <source>
        <dbReference type="EMBL" id="MBK9981464.1"/>
    </source>
</evidence>
<accession>A0A9D7SSS3</accession>
<keyword evidence="1" id="KW-0732">Signal</keyword>
<dbReference type="Proteomes" id="UP000808337">
    <property type="component" value="Unassembled WGS sequence"/>
</dbReference>
<dbReference type="PROSITE" id="PS51257">
    <property type="entry name" value="PROKAR_LIPOPROTEIN"/>
    <property type="match status" value="1"/>
</dbReference>
<feature type="signal peptide" evidence="1">
    <location>
        <begin position="1"/>
        <end position="22"/>
    </location>
</feature>
<feature type="chain" id="PRO_5039546767" evidence="1">
    <location>
        <begin position="23"/>
        <end position="260"/>
    </location>
</feature>
<evidence type="ECO:0000313" key="3">
    <source>
        <dbReference type="Proteomes" id="UP000808337"/>
    </source>
</evidence>
<organism evidence="2 3">
    <name type="scientific">Candidatus Opimibacter skivensis</name>
    <dbReference type="NCBI Taxonomy" id="2982028"/>
    <lineage>
        <taxon>Bacteria</taxon>
        <taxon>Pseudomonadati</taxon>
        <taxon>Bacteroidota</taxon>
        <taxon>Saprospiria</taxon>
        <taxon>Saprospirales</taxon>
        <taxon>Saprospiraceae</taxon>
        <taxon>Candidatus Opimibacter</taxon>
    </lineage>
</organism>